<keyword evidence="6 13" id="KW-0489">Methyltransferase</keyword>
<evidence type="ECO:0000256" key="11">
    <source>
        <dbReference type="SAM" id="MobiDB-lite"/>
    </source>
</evidence>
<dbReference type="InterPro" id="IPR046886">
    <property type="entry name" value="RsmE_MTase_dom"/>
</dbReference>
<evidence type="ECO:0000256" key="7">
    <source>
        <dbReference type="ARBA" id="ARBA00022679"/>
    </source>
</evidence>
<comment type="subcellular location">
    <subcellularLocation>
        <location evidence="1">Cytoplasm</location>
    </subcellularLocation>
</comment>
<gene>
    <name evidence="13" type="ORF">IAC75_06725</name>
</gene>
<keyword evidence="8" id="KW-0949">S-adenosyl-L-methionine</keyword>
<dbReference type="NCBIfam" id="TIGR00046">
    <property type="entry name" value="RsmE family RNA methyltransferase"/>
    <property type="match status" value="1"/>
</dbReference>
<comment type="similarity">
    <text evidence="2">Belongs to the RNA methyltransferase RsmE family.</text>
</comment>
<evidence type="ECO:0000256" key="4">
    <source>
        <dbReference type="ARBA" id="ARBA00022490"/>
    </source>
</evidence>
<evidence type="ECO:0000256" key="9">
    <source>
        <dbReference type="ARBA" id="ARBA00025699"/>
    </source>
</evidence>
<dbReference type="AlphaFoldDB" id="A0A9D1NLV1"/>
<dbReference type="CDD" id="cd18084">
    <property type="entry name" value="RsmE-like"/>
    <property type="match status" value="1"/>
</dbReference>
<evidence type="ECO:0000259" key="12">
    <source>
        <dbReference type="Pfam" id="PF04452"/>
    </source>
</evidence>
<dbReference type="EMBL" id="DVOG01000179">
    <property type="protein sequence ID" value="HIV04818.1"/>
    <property type="molecule type" value="Genomic_DNA"/>
</dbReference>
<dbReference type="SUPFAM" id="SSF75217">
    <property type="entry name" value="alpha/beta knot"/>
    <property type="match status" value="1"/>
</dbReference>
<dbReference type="Pfam" id="PF04452">
    <property type="entry name" value="Methyltrans_RNA"/>
    <property type="match status" value="1"/>
</dbReference>
<comment type="caution">
    <text evidence="13">The sequence shown here is derived from an EMBL/GenBank/DDBJ whole genome shotgun (WGS) entry which is preliminary data.</text>
</comment>
<dbReference type="PIRSF" id="PIRSF015601">
    <property type="entry name" value="MTase_slr0722"/>
    <property type="match status" value="1"/>
</dbReference>
<dbReference type="InterPro" id="IPR029028">
    <property type="entry name" value="Alpha/beta_knot_MTases"/>
</dbReference>
<dbReference type="GO" id="GO:0005737">
    <property type="term" value="C:cytoplasm"/>
    <property type="evidence" value="ECO:0007669"/>
    <property type="project" value="UniProtKB-SubCell"/>
</dbReference>
<keyword evidence="4" id="KW-0963">Cytoplasm</keyword>
<evidence type="ECO:0000256" key="5">
    <source>
        <dbReference type="ARBA" id="ARBA00022552"/>
    </source>
</evidence>
<proteinExistence type="inferred from homology"/>
<dbReference type="Gene3D" id="3.40.1280.10">
    <property type="match status" value="1"/>
</dbReference>
<feature type="domain" description="Ribosomal RNA small subunit methyltransferase E methyltransferase" evidence="12">
    <location>
        <begin position="105"/>
        <end position="266"/>
    </location>
</feature>
<name>A0A9D1NLV1_9BACT</name>
<dbReference type="PANTHER" id="PTHR30027:SF3">
    <property type="entry name" value="16S RRNA (URACIL(1498)-N(3))-METHYLTRANSFERASE"/>
    <property type="match status" value="1"/>
</dbReference>
<dbReference type="PANTHER" id="PTHR30027">
    <property type="entry name" value="RIBOSOMAL RNA SMALL SUBUNIT METHYLTRANSFERASE E"/>
    <property type="match status" value="1"/>
</dbReference>
<evidence type="ECO:0000313" key="13">
    <source>
        <dbReference type="EMBL" id="HIV04818.1"/>
    </source>
</evidence>
<organism evidence="13 14">
    <name type="scientific">Candidatus Spyradosoma merdigallinarum</name>
    <dbReference type="NCBI Taxonomy" id="2840950"/>
    <lineage>
        <taxon>Bacteria</taxon>
        <taxon>Pseudomonadati</taxon>
        <taxon>Verrucomicrobiota</taxon>
        <taxon>Opitutia</taxon>
        <taxon>Opitutia incertae sedis</taxon>
        <taxon>Candidatus Spyradosoma</taxon>
    </lineage>
</organism>
<dbReference type="InterPro" id="IPR029026">
    <property type="entry name" value="tRNA_m1G_MTases_N"/>
</dbReference>
<evidence type="ECO:0000256" key="6">
    <source>
        <dbReference type="ARBA" id="ARBA00022603"/>
    </source>
</evidence>
<evidence type="ECO:0000256" key="8">
    <source>
        <dbReference type="ARBA" id="ARBA00022691"/>
    </source>
</evidence>
<evidence type="ECO:0000256" key="10">
    <source>
        <dbReference type="ARBA" id="ARBA00047944"/>
    </source>
</evidence>
<dbReference type="GO" id="GO:0070475">
    <property type="term" value="P:rRNA base methylation"/>
    <property type="evidence" value="ECO:0007669"/>
    <property type="project" value="TreeGrafter"/>
</dbReference>
<keyword evidence="5" id="KW-0698">rRNA processing</keyword>
<reference evidence="13" key="2">
    <citation type="journal article" date="2021" name="PeerJ">
        <title>Extensive microbial diversity within the chicken gut microbiome revealed by metagenomics and culture.</title>
        <authorList>
            <person name="Gilroy R."/>
            <person name="Ravi A."/>
            <person name="Getino M."/>
            <person name="Pursley I."/>
            <person name="Horton D.L."/>
            <person name="Alikhan N.F."/>
            <person name="Baker D."/>
            <person name="Gharbi K."/>
            <person name="Hall N."/>
            <person name="Watson M."/>
            <person name="Adriaenssens E.M."/>
            <person name="Foster-Nyarko E."/>
            <person name="Jarju S."/>
            <person name="Secka A."/>
            <person name="Antonio M."/>
            <person name="Oren A."/>
            <person name="Chaudhuri R.R."/>
            <person name="La Ragione R."/>
            <person name="Hildebrand F."/>
            <person name="Pallen M.J."/>
        </authorList>
    </citation>
    <scope>NUCLEOTIDE SEQUENCE</scope>
    <source>
        <strain evidence="13">10669</strain>
    </source>
</reference>
<dbReference type="Proteomes" id="UP000886812">
    <property type="component" value="Unassembled WGS sequence"/>
</dbReference>
<evidence type="ECO:0000256" key="3">
    <source>
        <dbReference type="ARBA" id="ARBA00012328"/>
    </source>
</evidence>
<dbReference type="GO" id="GO:0070042">
    <property type="term" value="F:rRNA (uridine-N3-)-methyltransferase activity"/>
    <property type="evidence" value="ECO:0007669"/>
    <property type="project" value="TreeGrafter"/>
</dbReference>
<dbReference type="EC" id="2.1.1.193" evidence="3"/>
<feature type="region of interest" description="Disordered" evidence="11">
    <location>
        <begin position="1"/>
        <end position="26"/>
    </location>
</feature>
<evidence type="ECO:0000256" key="1">
    <source>
        <dbReference type="ARBA" id="ARBA00004496"/>
    </source>
</evidence>
<sequence length="280" mass="29741">GEGARRFRRGGDEDDRFRRRGRSRRRSGEKVMNLVLLESADARVFRAGTPQAEHLLRVLKVSAGSSFWCGVKNGARGIASVSEVSPAGDVAFSVAWERPADSPRLPPVRLLVGLSRPQTMKKVFAAAAEIGCVRIDVFRSEKGDPAYAESSLWRRGDGTLASILEKAAEQTCVPALPDFALHASLAAALEAVPADLAERFALDVYEADAAFAPAGTPPGGVAVAVGSERGWSARERAALRGNGFAFAHLGERVLRVETAVTVALAFAGAGFRKAHRPPAA</sequence>
<protein>
    <recommendedName>
        <fullName evidence="3">16S rRNA (uracil(1498)-N(3))-methyltransferase</fullName>
        <ecNumber evidence="3">2.1.1.193</ecNumber>
    </recommendedName>
</protein>
<comment type="catalytic activity">
    <reaction evidence="10">
        <text>uridine(1498) in 16S rRNA + S-adenosyl-L-methionine = N(3)-methyluridine(1498) in 16S rRNA + S-adenosyl-L-homocysteine + H(+)</text>
        <dbReference type="Rhea" id="RHEA:42920"/>
        <dbReference type="Rhea" id="RHEA-COMP:10283"/>
        <dbReference type="Rhea" id="RHEA-COMP:10284"/>
        <dbReference type="ChEBI" id="CHEBI:15378"/>
        <dbReference type="ChEBI" id="CHEBI:57856"/>
        <dbReference type="ChEBI" id="CHEBI:59789"/>
        <dbReference type="ChEBI" id="CHEBI:65315"/>
        <dbReference type="ChEBI" id="CHEBI:74502"/>
        <dbReference type="EC" id="2.1.1.193"/>
    </reaction>
</comment>
<evidence type="ECO:0000256" key="2">
    <source>
        <dbReference type="ARBA" id="ARBA00005528"/>
    </source>
</evidence>
<dbReference type="InterPro" id="IPR006700">
    <property type="entry name" value="RsmE"/>
</dbReference>
<feature type="non-terminal residue" evidence="13">
    <location>
        <position position="1"/>
    </location>
</feature>
<accession>A0A9D1NLV1</accession>
<comment type="function">
    <text evidence="9">Specifically methylates the N3 position of the uracil ring of uridine 1498 (m3U1498) in 16S rRNA. Acts on the fully assembled 30S ribosomal subunit.</text>
</comment>
<keyword evidence="7 13" id="KW-0808">Transferase</keyword>
<evidence type="ECO:0000313" key="14">
    <source>
        <dbReference type="Proteomes" id="UP000886812"/>
    </source>
</evidence>
<reference evidence="13" key="1">
    <citation type="submission" date="2020-10" db="EMBL/GenBank/DDBJ databases">
        <authorList>
            <person name="Gilroy R."/>
        </authorList>
    </citation>
    <scope>NUCLEOTIDE SEQUENCE</scope>
    <source>
        <strain evidence="13">10669</strain>
    </source>
</reference>